<sequence>MKLSGKIALVTGAAGGIGSSTALCLAGEGATVVLSDCDREGCIAVQNQILELGGSASVITADVTKEQEVVGLFAELNASVGSLDILVNIAGGDREPVADVDAIDYDSMSRNLDLNLKSCILFCREAVRVMRSRRYGRIINMSSLVYRGSPGQFSYSAAKGGIFSFTRSLAMAVGKDNITVNALAPALVDVPVFERVLGAERWKAMSSDAASRYPMQRIATPDDVARAALFFASDDASFITGQILEISGGARL</sequence>
<dbReference type="eggNOG" id="COG1028">
    <property type="taxonomic scope" value="Bacteria"/>
</dbReference>
<name>B3EJC2_CHLPB</name>
<dbReference type="InterPro" id="IPR002347">
    <property type="entry name" value="SDR_fam"/>
</dbReference>
<dbReference type="InterPro" id="IPR036291">
    <property type="entry name" value="NAD(P)-bd_dom_sf"/>
</dbReference>
<dbReference type="GO" id="GO:0016616">
    <property type="term" value="F:oxidoreductase activity, acting on the CH-OH group of donors, NAD or NADP as acceptor"/>
    <property type="evidence" value="ECO:0007669"/>
    <property type="project" value="TreeGrafter"/>
</dbReference>
<dbReference type="FunFam" id="3.40.50.720:FF:000084">
    <property type="entry name" value="Short-chain dehydrogenase reductase"/>
    <property type="match status" value="1"/>
</dbReference>
<dbReference type="PRINTS" id="PR00080">
    <property type="entry name" value="SDRFAMILY"/>
</dbReference>
<protein>
    <submittedName>
        <fullName evidence="2">Short-chain dehydrogenase/reductase SDR</fullName>
    </submittedName>
</protein>
<accession>B3EJC2</accession>
<dbReference type="Pfam" id="PF13561">
    <property type="entry name" value="adh_short_C2"/>
    <property type="match status" value="1"/>
</dbReference>
<gene>
    <name evidence="2" type="ordered locus">Cphamn1_1394</name>
</gene>
<reference evidence="2" key="1">
    <citation type="submission" date="2008-06" db="EMBL/GenBank/DDBJ databases">
        <title>Complete sequence of Chlorobium phaeobacteroides BS1.</title>
        <authorList>
            <consortium name="US DOE Joint Genome Institute"/>
            <person name="Lucas S."/>
            <person name="Copeland A."/>
            <person name="Lapidus A."/>
            <person name="Glavina del Rio T."/>
            <person name="Dalin E."/>
            <person name="Tice H."/>
            <person name="Bruce D."/>
            <person name="Goodwin L."/>
            <person name="Pitluck S."/>
            <person name="Schmutz J."/>
            <person name="Larimer F."/>
            <person name="Land M."/>
            <person name="Hauser L."/>
            <person name="Kyrpides N."/>
            <person name="Ovchinnikova G."/>
            <person name="Li T."/>
            <person name="Liu Z."/>
            <person name="Zhao F."/>
            <person name="Overmann J."/>
            <person name="Bryant D.A."/>
            <person name="Richardson P."/>
        </authorList>
    </citation>
    <scope>NUCLEOTIDE SEQUENCE [LARGE SCALE GENOMIC DNA]</scope>
    <source>
        <strain evidence="2">BS1</strain>
    </source>
</reference>
<dbReference type="AlphaFoldDB" id="B3EJC2"/>
<organism evidence="2">
    <name type="scientific">Chlorobium phaeobacteroides (strain BS1)</name>
    <dbReference type="NCBI Taxonomy" id="331678"/>
    <lineage>
        <taxon>Bacteria</taxon>
        <taxon>Pseudomonadati</taxon>
        <taxon>Chlorobiota</taxon>
        <taxon>Chlorobiia</taxon>
        <taxon>Chlorobiales</taxon>
        <taxon>Chlorobiaceae</taxon>
        <taxon>Chlorobium/Pelodictyon group</taxon>
        <taxon>Chlorobium</taxon>
    </lineage>
</organism>
<dbReference type="HOGENOM" id="CLU_010194_1_3_10"/>
<dbReference type="PANTHER" id="PTHR42760">
    <property type="entry name" value="SHORT-CHAIN DEHYDROGENASES/REDUCTASES FAMILY MEMBER"/>
    <property type="match status" value="1"/>
</dbReference>
<dbReference type="KEGG" id="cpb:Cphamn1_1394"/>
<dbReference type="PRINTS" id="PR00081">
    <property type="entry name" value="GDHRDH"/>
</dbReference>
<dbReference type="Gene3D" id="3.40.50.720">
    <property type="entry name" value="NAD(P)-binding Rossmann-like Domain"/>
    <property type="match status" value="1"/>
</dbReference>
<dbReference type="PANTHER" id="PTHR42760:SF40">
    <property type="entry name" value="3-OXOACYL-[ACYL-CARRIER-PROTEIN] REDUCTASE, CHLOROPLASTIC"/>
    <property type="match status" value="1"/>
</dbReference>
<dbReference type="EMBL" id="CP001101">
    <property type="protein sequence ID" value="ACE04322.1"/>
    <property type="molecule type" value="Genomic_DNA"/>
</dbReference>
<evidence type="ECO:0000256" key="1">
    <source>
        <dbReference type="ARBA" id="ARBA00006484"/>
    </source>
</evidence>
<dbReference type="InterPro" id="IPR020904">
    <property type="entry name" value="Sc_DH/Rdtase_CS"/>
</dbReference>
<dbReference type="STRING" id="331678.Cphamn1_1394"/>
<evidence type="ECO:0000313" key="2">
    <source>
        <dbReference type="EMBL" id="ACE04322.1"/>
    </source>
</evidence>
<dbReference type="OrthoDB" id="9803333at2"/>
<comment type="similarity">
    <text evidence="1">Belongs to the short-chain dehydrogenases/reductases (SDR) family.</text>
</comment>
<dbReference type="PROSITE" id="PS00061">
    <property type="entry name" value="ADH_SHORT"/>
    <property type="match status" value="1"/>
</dbReference>
<proteinExistence type="inferred from homology"/>
<dbReference type="SUPFAM" id="SSF51735">
    <property type="entry name" value="NAD(P)-binding Rossmann-fold domains"/>
    <property type="match status" value="1"/>
</dbReference>
<dbReference type="GO" id="GO:0030497">
    <property type="term" value="P:fatty acid elongation"/>
    <property type="evidence" value="ECO:0007669"/>
    <property type="project" value="TreeGrafter"/>
</dbReference>